<evidence type="ECO:0000313" key="1">
    <source>
        <dbReference type="EMBL" id="TWU35143.1"/>
    </source>
</evidence>
<keyword evidence="2" id="KW-1185">Reference proteome</keyword>
<dbReference type="AlphaFoldDB" id="A0A5C6DD27"/>
<protein>
    <submittedName>
        <fullName evidence="1">Uncharacterized protein</fullName>
    </submittedName>
</protein>
<dbReference type="Proteomes" id="UP000319143">
    <property type="component" value="Unassembled WGS sequence"/>
</dbReference>
<sequence length="156" mass="17385">MFRNVFFGLIIVHCACVFGDTYCWEDPTEPVSCWTPGLHATCDGSVCSNNECPDTEYGEDRFSVEEGDGYPDPDDQSGAQWYASLSTGTDDTGWGRIPHSYQCYRKVFCTCIVPSEGYPNDNYVRCVRGTEKGAWKGVAFNEADQNWPCDTLGPMP</sequence>
<name>A0A5C6DD27_9BACT</name>
<comment type="caution">
    <text evidence="1">The sequence shown here is derived from an EMBL/GenBank/DDBJ whole genome shotgun (WGS) entry which is preliminary data.</text>
</comment>
<evidence type="ECO:0000313" key="2">
    <source>
        <dbReference type="Proteomes" id="UP000319143"/>
    </source>
</evidence>
<organism evidence="1 2">
    <name type="scientific">Novipirellula artificiosorum</name>
    <dbReference type="NCBI Taxonomy" id="2528016"/>
    <lineage>
        <taxon>Bacteria</taxon>
        <taxon>Pseudomonadati</taxon>
        <taxon>Planctomycetota</taxon>
        <taxon>Planctomycetia</taxon>
        <taxon>Pirellulales</taxon>
        <taxon>Pirellulaceae</taxon>
        <taxon>Novipirellula</taxon>
    </lineage>
</organism>
<accession>A0A5C6DD27</accession>
<dbReference type="EMBL" id="SJPV01000007">
    <property type="protein sequence ID" value="TWU35143.1"/>
    <property type="molecule type" value="Genomic_DNA"/>
</dbReference>
<reference evidence="1 2" key="1">
    <citation type="submission" date="2019-02" db="EMBL/GenBank/DDBJ databases">
        <title>Deep-cultivation of Planctomycetes and their phenomic and genomic characterization uncovers novel biology.</title>
        <authorList>
            <person name="Wiegand S."/>
            <person name="Jogler M."/>
            <person name="Boedeker C."/>
            <person name="Pinto D."/>
            <person name="Vollmers J."/>
            <person name="Rivas-Marin E."/>
            <person name="Kohn T."/>
            <person name="Peeters S.H."/>
            <person name="Heuer A."/>
            <person name="Rast P."/>
            <person name="Oberbeckmann S."/>
            <person name="Bunk B."/>
            <person name="Jeske O."/>
            <person name="Meyerdierks A."/>
            <person name="Storesund J.E."/>
            <person name="Kallscheuer N."/>
            <person name="Luecker S."/>
            <person name="Lage O.M."/>
            <person name="Pohl T."/>
            <person name="Merkel B.J."/>
            <person name="Hornburger P."/>
            <person name="Mueller R.-W."/>
            <person name="Bruemmer F."/>
            <person name="Labrenz M."/>
            <person name="Spormann A.M."/>
            <person name="Op Den Camp H."/>
            <person name="Overmann J."/>
            <person name="Amann R."/>
            <person name="Jetten M.S.M."/>
            <person name="Mascher T."/>
            <person name="Medema M.H."/>
            <person name="Devos D.P."/>
            <person name="Kaster A.-K."/>
            <person name="Ovreas L."/>
            <person name="Rohde M."/>
            <person name="Galperin M.Y."/>
            <person name="Jogler C."/>
        </authorList>
    </citation>
    <scope>NUCLEOTIDE SEQUENCE [LARGE SCALE GENOMIC DNA]</scope>
    <source>
        <strain evidence="1 2">Poly41</strain>
    </source>
</reference>
<proteinExistence type="predicted"/>
<gene>
    <name evidence="1" type="ORF">Poly41_42870</name>
</gene>